<dbReference type="Gene3D" id="3.40.50.1820">
    <property type="entry name" value="alpha/beta hydrolase"/>
    <property type="match status" value="1"/>
</dbReference>
<dbReference type="InterPro" id="IPR029058">
    <property type="entry name" value="AB_hydrolase_fold"/>
</dbReference>
<dbReference type="PANTHER" id="PTHR11559">
    <property type="entry name" value="CARBOXYLESTERASE"/>
    <property type="match status" value="1"/>
</dbReference>
<dbReference type="AlphaFoldDB" id="A0AAD6GWT5"/>
<dbReference type="InterPro" id="IPR019826">
    <property type="entry name" value="Carboxylesterase_B_AS"/>
</dbReference>
<dbReference type="GeneID" id="81591883"/>
<evidence type="ECO:0000313" key="5">
    <source>
        <dbReference type="EMBL" id="KAJ5593683.1"/>
    </source>
</evidence>
<dbReference type="SUPFAM" id="SSF53474">
    <property type="entry name" value="alpha/beta-Hydrolases"/>
    <property type="match status" value="1"/>
</dbReference>
<dbReference type="GO" id="GO:0072330">
    <property type="term" value="P:monocarboxylic acid biosynthetic process"/>
    <property type="evidence" value="ECO:0007669"/>
    <property type="project" value="UniProtKB-ARBA"/>
</dbReference>
<dbReference type="InterPro" id="IPR002018">
    <property type="entry name" value="CarbesteraseB"/>
</dbReference>
<protein>
    <recommendedName>
        <fullName evidence="3">Carboxylic ester hydrolase</fullName>
        <ecNumber evidence="3">3.1.1.-</ecNumber>
    </recommendedName>
</protein>
<feature type="domain" description="Carboxylesterase type B" evidence="4">
    <location>
        <begin position="24"/>
        <end position="532"/>
    </location>
</feature>
<keyword evidence="3" id="KW-0732">Signal</keyword>
<evidence type="ECO:0000256" key="2">
    <source>
        <dbReference type="ARBA" id="ARBA00022801"/>
    </source>
</evidence>
<dbReference type="EC" id="3.1.1.-" evidence="3"/>
<gene>
    <name evidence="5" type="ORF">N7537_010587</name>
</gene>
<dbReference type="InterPro" id="IPR019819">
    <property type="entry name" value="Carboxylesterase_B_CS"/>
</dbReference>
<dbReference type="EMBL" id="JAQJAE010000005">
    <property type="protein sequence ID" value="KAJ5593683.1"/>
    <property type="molecule type" value="Genomic_DNA"/>
</dbReference>
<dbReference type="PROSITE" id="PS00941">
    <property type="entry name" value="CARBOXYLESTERASE_B_2"/>
    <property type="match status" value="1"/>
</dbReference>
<dbReference type="InterPro" id="IPR050309">
    <property type="entry name" value="Type-B_Carboxylest/Lipase"/>
</dbReference>
<comment type="similarity">
    <text evidence="1 3">Belongs to the type-B carboxylesterase/lipase family.</text>
</comment>
<name>A0AAD6GWT5_9EURO</name>
<dbReference type="GO" id="GO:0017000">
    <property type="term" value="P:antibiotic biosynthetic process"/>
    <property type="evidence" value="ECO:0007669"/>
    <property type="project" value="UniProtKB-ARBA"/>
</dbReference>
<dbReference type="GO" id="GO:0016787">
    <property type="term" value="F:hydrolase activity"/>
    <property type="evidence" value="ECO:0007669"/>
    <property type="project" value="UniProtKB-KW"/>
</dbReference>
<keyword evidence="6" id="KW-1185">Reference proteome</keyword>
<keyword evidence="2 3" id="KW-0378">Hydrolase</keyword>
<reference evidence="5" key="2">
    <citation type="submission" date="2023-01" db="EMBL/GenBank/DDBJ databases">
        <authorList>
            <person name="Petersen C."/>
        </authorList>
    </citation>
    <scope>NUCLEOTIDE SEQUENCE</scope>
    <source>
        <strain evidence="5">IBT 12815</strain>
    </source>
</reference>
<accession>A0AAD6GWT5</accession>
<dbReference type="PROSITE" id="PS00122">
    <property type="entry name" value="CARBOXYLESTERASE_B_1"/>
    <property type="match status" value="1"/>
</dbReference>
<reference evidence="5" key="1">
    <citation type="journal article" date="2023" name="IMA Fungus">
        <title>Comparative genomic study of the Penicillium genus elucidates a diverse pangenome and 15 lateral gene transfer events.</title>
        <authorList>
            <person name="Petersen C."/>
            <person name="Sorensen T."/>
            <person name="Nielsen M.R."/>
            <person name="Sondergaard T.E."/>
            <person name="Sorensen J.L."/>
            <person name="Fitzpatrick D.A."/>
            <person name="Frisvad J.C."/>
            <person name="Nielsen K.L."/>
        </authorList>
    </citation>
    <scope>NUCLEOTIDE SEQUENCE</scope>
    <source>
        <strain evidence="5">IBT 12815</strain>
    </source>
</reference>
<evidence type="ECO:0000256" key="1">
    <source>
        <dbReference type="ARBA" id="ARBA00005964"/>
    </source>
</evidence>
<evidence type="ECO:0000259" key="4">
    <source>
        <dbReference type="Pfam" id="PF00135"/>
    </source>
</evidence>
<sequence>MHYSHLWFASLILGTSLAANNLASNIVDLKYASYKGLKDHTQGVIQYYGIRYAEPPTFDHRWKAPIPVAKFPSSNPPMLNATSPGPQCMQVIPPWQTAGIASIGMDPSSYSASKNLHSSEDCLFLDVLVPESRKSSSLPVVVMIHGGGYVIGKKTESDGTGFVSASNGSVIWVQIQYRLGPYGFLAGGEIQSEGSSNVGLLDQRAALLWVQENIHHFGGDPSKVTIWGTSAGGGSVTMQMMLNGGDPNPPFRAAISEYPWWQSFHGEETIENQYRSLLQAAGCQSLSCLRNISSESLLNASLSSYGSAYMNGDFGYGDYFFGPTVDGTIIHGLPSEEFSSGRFSKVPLLVDHNSLEGLLFSNFSITSQFESSFNLQRLWPKWTPSFISRLLELYPDRKYTGSYYDDRALQSYSRLLPTLKNNTAFFKTQDIFGDFVINCPTYYVAAAVSDAGVPVWKLRFGAGTEVHGATDPYLRKASNSTDNPTLSRQMKEYFLSFILYLNPNHLTAVSKPQWPNYFDKNNTFATLHINQTSIWAGQDWDVSANCDFFKGQTSVLLNRGTAFVNWVAH</sequence>
<dbReference type="RefSeq" id="XP_056750309.1">
    <property type="nucleotide sequence ID" value="XM_056901641.1"/>
</dbReference>
<evidence type="ECO:0000256" key="3">
    <source>
        <dbReference type="RuleBase" id="RU361235"/>
    </source>
</evidence>
<feature type="chain" id="PRO_5041770540" description="Carboxylic ester hydrolase" evidence="3">
    <location>
        <begin position="19"/>
        <end position="569"/>
    </location>
</feature>
<feature type="signal peptide" evidence="3">
    <location>
        <begin position="1"/>
        <end position="18"/>
    </location>
</feature>
<organism evidence="5 6">
    <name type="scientific">Penicillium hordei</name>
    <dbReference type="NCBI Taxonomy" id="40994"/>
    <lineage>
        <taxon>Eukaryota</taxon>
        <taxon>Fungi</taxon>
        <taxon>Dikarya</taxon>
        <taxon>Ascomycota</taxon>
        <taxon>Pezizomycotina</taxon>
        <taxon>Eurotiomycetes</taxon>
        <taxon>Eurotiomycetidae</taxon>
        <taxon>Eurotiales</taxon>
        <taxon>Aspergillaceae</taxon>
        <taxon>Penicillium</taxon>
    </lineage>
</organism>
<dbReference type="Proteomes" id="UP001213799">
    <property type="component" value="Unassembled WGS sequence"/>
</dbReference>
<comment type="caution">
    <text evidence="5">The sequence shown here is derived from an EMBL/GenBank/DDBJ whole genome shotgun (WGS) entry which is preliminary data.</text>
</comment>
<proteinExistence type="inferred from homology"/>
<evidence type="ECO:0000313" key="6">
    <source>
        <dbReference type="Proteomes" id="UP001213799"/>
    </source>
</evidence>
<dbReference type="Pfam" id="PF00135">
    <property type="entry name" value="COesterase"/>
    <property type="match status" value="1"/>
</dbReference>